<organism evidence="7 8">
    <name type="scientific">Skermanella aerolata</name>
    <dbReference type="NCBI Taxonomy" id="393310"/>
    <lineage>
        <taxon>Bacteria</taxon>
        <taxon>Pseudomonadati</taxon>
        <taxon>Pseudomonadota</taxon>
        <taxon>Alphaproteobacteria</taxon>
        <taxon>Rhodospirillales</taxon>
        <taxon>Azospirillaceae</taxon>
        <taxon>Skermanella</taxon>
    </lineage>
</organism>
<dbReference type="InterPro" id="IPR002937">
    <property type="entry name" value="Amino_oxidase"/>
</dbReference>
<dbReference type="SUPFAM" id="SSF51905">
    <property type="entry name" value="FAD/NAD(P)-binding domain"/>
    <property type="match status" value="1"/>
</dbReference>
<evidence type="ECO:0000313" key="8">
    <source>
        <dbReference type="Proteomes" id="UP000321523"/>
    </source>
</evidence>
<dbReference type="Gene3D" id="3.50.50.60">
    <property type="entry name" value="FAD/NAD(P)-binding domain"/>
    <property type="match status" value="2"/>
</dbReference>
<sequence length="518" mass="55446">MTEKRVVIVGAGIAGLTAALRLAVHGMKVTVVEKAGGPGGKMREVEVGGTRMDAGPTVFTLPYIFEEIFAEAGTTLADHVTLRRADVLARHAWTDGSRLDLFADIDRSADAIGRMAGAAEAKGFRSFCAEARRTWNTLETSYVRSPQPSIKGLVEGAGLRGLGNLWRIRPFDTLWGALGDYFHDPRLRQLFGRYATYCGASPFQAPATLMLVAHVEQEGVWLVEGGMARLAEALAGLARDSGGTFRYGVAVQSITTGHGRVDGVELADGERIAADAVLVNADTAALASGLFGARMTRATPPTPPSQRSLSAVTWNMVAEVEDFPLLRHTVFFSDDYKAEFDDIFGHRRLPGRPTVYVCAQDRDADTGTVPDGPERLMCLINAPAIGDTHTFTDKEIEQCATHTFGILARCGLRLKRSPDRTVVTTPTDWNRLFPATGGALYGPVGHGWKASFSRPTARSRIPGLYLAGGSTHPGPGVPMAALSGRMAAGLLLQEFAQRESGSTSRLSATAMRGGTSTR</sequence>
<dbReference type="AlphaFoldDB" id="A0A512DSD2"/>
<dbReference type="OrthoDB" id="9774675at2"/>
<evidence type="ECO:0000259" key="6">
    <source>
        <dbReference type="Pfam" id="PF01593"/>
    </source>
</evidence>
<dbReference type="PANTHER" id="PTHR43734:SF7">
    <property type="entry name" value="4,4'-DIAPONEUROSPORENE OXYGENASE"/>
    <property type="match status" value="1"/>
</dbReference>
<dbReference type="RefSeq" id="WP_044427896.1">
    <property type="nucleotide sequence ID" value="NZ_BJYZ01000016.1"/>
</dbReference>
<evidence type="ECO:0000256" key="2">
    <source>
        <dbReference type="ARBA" id="ARBA00006046"/>
    </source>
</evidence>
<comment type="pathway">
    <text evidence="1 5">Carotenoid biosynthesis.</text>
</comment>
<keyword evidence="4 5" id="KW-0560">Oxidoreductase</keyword>
<evidence type="ECO:0000256" key="4">
    <source>
        <dbReference type="ARBA" id="ARBA00023002"/>
    </source>
</evidence>
<dbReference type="GO" id="GO:0016491">
    <property type="term" value="F:oxidoreductase activity"/>
    <property type="evidence" value="ECO:0007669"/>
    <property type="project" value="UniProtKB-KW"/>
</dbReference>
<dbReference type="NCBIfam" id="TIGR02734">
    <property type="entry name" value="crtI_fam"/>
    <property type="match status" value="1"/>
</dbReference>
<feature type="domain" description="Amine oxidase" evidence="6">
    <location>
        <begin position="13"/>
        <end position="491"/>
    </location>
</feature>
<comment type="caution">
    <text evidence="7">The sequence shown here is derived from an EMBL/GenBank/DDBJ whole genome shotgun (WGS) entry which is preliminary data.</text>
</comment>
<dbReference type="GO" id="GO:0016117">
    <property type="term" value="P:carotenoid biosynthetic process"/>
    <property type="evidence" value="ECO:0007669"/>
    <property type="project" value="UniProtKB-KW"/>
</dbReference>
<protein>
    <submittedName>
        <fullName evidence="7">Phytoene desaturase</fullName>
    </submittedName>
</protein>
<keyword evidence="8" id="KW-1185">Reference proteome</keyword>
<reference evidence="7 8" key="1">
    <citation type="submission" date="2019-07" db="EMBL/GenBank/DDBJ databases">
        <title>Whole genome shotgun sequence of Skermanella aerolata NBRC 106429.</title>
        <authorList>
            <person name="Hosoyama A."/>
            <person name="Uohara A."/>
            <person name="Ohji S."/>
            <person name="Ichikawa N."/>
        </authorList>
    </citation>
    <scope>NUCLEOTIDE SEQUENCE [LARGE SCALE GENOMIC DNA]</scope>
    <source>
        <strain evidence="7 8">NBRC 106429</strain>
    </source>
</reference>
<gene>
    <name evidence="7" type="ORF">SAE02_35460</name>
</gene>
<evidence type="ECO:0000256" key="5">
    <source>
        <dbReference type="RuleBase" id="RU362075"/>
    </source>
</evidence>
<evidence type="ECO:0000313" key="7">
    <source>
        <dbReference type="EMBL" id="GEO39398.1"/>
    </source>
</evidence>
<dbReference type="InterPro" id="IPR036188">
    <property type="entry name" value="FAD/NAD-bd_sf"/>
</dbReference>
<proteinExistence type="inferred from homology"/>
<dbReference type="InterPro" id="IPR014105">
    <property type="entry name" value="Carotenoid/retinoid_OxRdtase"/>
</dbReference>
<dbReference type="EMBL" id="BJYZ01000016">
    <property type="protein sequence ID" value="GEO39398.1"/>
    <property type="molecule type" value="Genomic_DNA"/>
</dbReference>
<dbReference type="Pfam" id="PF01593">
    <property type="entry name" value="Amino_oxidase"/>
    <property type="match status" value="1"/>
</dbReference>
<dbReference type="InterPro" id="IPR054841">
    <property type="entry name" value="carotdesatCrtD"/>
</dbReference>
<dbReference type="NCBIfam" id="NF045637">
    <property type="entry name" value="carotdesatCrtDProt"/>
    <property type="match status" value="1"/>
</dbReference>
<accession>A0A512DSD2</accession>
<dbReference type="PANTHER" id="PTHR43734">
    <property type="entry name" value="PHYTOENE DESATURASE"/>
    <property type="match status" value="1"/>
</dbReference>
<name>A0A512DSD2_9PROT</name>
<dbReference type="Proteomes" id="UP000321523">
    <property type="component" value="Unassembled WGS sequence"/>
</dbReference>
<keyword evidence="3 5" id="KW-0125">Carotenoid biosynthesis</keyword>
<comment type="similarity">
    <text evidence="2 5">Belongs to the carotenoid/retinoid oxidoreductase family.</text>
</comment>
<evidence type="ECO:0000256" key="3">
    <source>
        <dbReference type="ARBA" id="ARBA00022746"/>
    </source>
</evidence>
<evidence type="ECO:0000256" key="1">
    <source>
        <dbReference type="ARBA" id="ARBA00004829"/>
    </source>
</evidence>